<sequence>MFLTKLTINVRSREFRRDFANIHDLHRTVMSLYPAIDGDVPARQAHGVLWRLDPTHTGYTVYVQSRPEPTWSKLPRGYTTTATEVRPLQPVLDAITPGRRLSFRLLANATQDTRPVNLKGKTRRVAHHKSEDQIGWLIGKGEQHGFIIPTARDGQPDVAPSPVPRMTGRKDEATITVDPVRFDGHLVVTDRTAFTHALITGIGRAKAYGCGLLSLAPSRNAQ</sequence>
<dbReference type="Proteomes" id="UP001595833">
    <property type="component" value="Unassembled WGS sequence"/>
</dbReference>
<evidence type="ECO:0000313" key="2">
    <source>
        <dbReference type="Proteomes" id="UP001595833"/>
    </source>
</evidence>
<dbReference type="RefSeq" id="WP_344043714.1">
    <property type="nucleotide sequence ID" value="NZ_BAAAKE010000050.1"/>
</dbReference>
<dbReference type="NCBIfam" id="TIGR01907">
    <property type="entry name" value="casE_Cse3"/>
    <property type="match status" value="1"/>
</dbReference>
<organism evidence="1 2">
    <name type="scientific">Saccharothrix xinjiangensis</name>
    <dbReference type="NCBI Taxonomy" id="204798"/>
    <lineage>
        <taxon>Bacteria</taxon>
        <taxon>Bacillati</taxon>
        <taxon>Actinomycetota</taxon>
        <taxon>Actinomycetes</taxon>
        <taxon>Pseudonocardiales</taxon>
        <taxon>Pseudonocardiaceae</taxon>
        <taxon>Saccharothrix</taxon>
    </lineage>
</organism>
<protein>
    <submittedName>
        <fullName evidence="1">Type I-E CRISPR-associated protein Cas6/Cse3/CasE</fullName>
    </submittedName>
</protein>
<reference evidence="2" key="1">
    <citation type="journal article" date="2019" name="Int. J. Syst. Evol. Microbiol.">
        <title>The Global Catalogue of Microorganisms (GCM) 10K type strain sequencing project: providing services to taxonomists for standard genome sequencing and annotation.</title>
        <authorList>
            <consortium name="The Broad Institute Genomics Platform"/>
            <consortium name="The Broad Institute Genome Sequencing Center for Infectious Disease"/>
            <person name="Wu L."/>
            <person name="Ma J."/>
        </authorList>
    </citation>
    <scope>NUCLEOTIDE SEQUENCE [LARGE SCALE GENOMIC DNA]</scope>
    <source>
        <strain evidence="2">KCTC 12848</strain>
    </source>
</reference>
<dbReference type="EMBL" id="JBHSJB010000044">
    <property type="protein sequence ID" value="MFC5059734.1"/>
    <property type="molecule type" value="Genomic_DNA"/>
</dbReference>
<dbReference type="CDD" id="cd09727">
    <property type="entry name" value="Cas6_I-E"/>
    <property type="match status" value="1"/>
</dbReference>
<evidence type="ECO:0000313" key="1">
    <source>
        <dbReference type="EMBL" id="MFC5059734.1"/>
    </source>
</evidence>
<accession>A0ABV9YBL1</accession>
<dbReference type="Gene3D" id="3.30.70.1210">
    <property type="entry name" value="Crispr-associated protein, domain 2"/>
    <property type="match status" value="1"/>
</dbReference>
<dbReference type="Pfam" id="PF08798">
    <property type="entry name" value="CRISPR_assoc"/>
    <property type="match status" value="1"/>
</dbReference>
<dbReference type="Gene3D" id="3.30.70.1200">
    <property type="entry name" value="Crispr-associated protein, domain 1"/>
    <property type="match status" value="1"/>
</dbReference>
<dbReference type="SUPFAM" id="SSF117987">
    <property type="entry name" value="CRISPR-associated protein"/>
    <property type="match status" value="2"/>
</dbReference>
<keyword evidence="2" id="KW-1185">Reference proteome</keyword>
<gene>
    <name evidence="1" type="primary">cas6e</name>
    <name evidence="1" type="ORF">ACFPFM_38965</name>
</gene>
<name>A0ABV9YBL1_9PSEU</name>
<proteinExistence type="predicted"/>
<dbReference type="SMART" id="SM01101">
    <property type="entry name" value="CRISPR_assoc"/>
    <property type="match status" value="1"/>
</dbReference>
<dbReference type="InterPro" id="IPR010179">
    <property type="entry name" value="CRISPR-assoc_prot_Cse3"/>
</dbReference>
<comment type="caution">
    <text evidence="1">The sequence shown here is derived from an EMBL/GenBank/DDBJ whole genome shotgun (WGS) entry which is preliminary data.</text>
</comment>